<evidence type="ECO:0000256" key="2">
    <source>
        <dbReference type="ARBA" id="ARBA00006202"/>
    </source>
</evidence>
<dbReference type="InterPro" id="IPR013780">
    <property type="entry name" value="Glyco_hydro_b"/>
</dbReference>
<keyword evidence="10" id="KW-0614">Plasmid</keyword>
<feature type="active site" description="Nucleophile" evidence="7">
    <location>
        <position position="480"/>
    </location>
</feature>
<dbReference type="InterPro" id="IPR002252">
    <property type="entry name" value="Glyco_hydro_36"/>
</dbReference>
<sequence>MSLITVDQANRVFHLHNQTLSYIFAVEQGGTLSHLYFGGHVDHYHGELRYPRVDRGFSGNLPGSTDRTFSRDTLPKEYSTAGEMDYHLPAAIVRHTDGANALYLVYQGYRIEAGKPKLSGLPAAFVEDETEAETLTIVLVDQVSQVEFDLQYTIYRDRPVVTRSVQVCNQGDHAVNLEKVASMQIDFTDRQFETITLPGAHANERHPERGSINYGIQTFGSLRGTSSHQMNPFLALVDHTTTEFSGDAYGFNLVYSGNHAFELEKDQLDQLHLMVGINSYNFNWQLKAGATFQTPEVLMVYTNKGLNAMSQAYHHLIRERVVRSEFKNQERPIVVNNWEATFFDFNEAKLKPIVDEAKQLGIEMFVLDDGWFGHRDDDNSSLGDWQVDHRKFPQGLNHFVKYVHEQGLKFGIWLEPEMISYDSKLYQQHPDYLMQVPGRSPSPSRNQYILDLGRQAVRNNIFDQLDQLLKSKQIDYIKWDMNRHLSDIYSVALPPERQGEVYHRYVLGLYELLERLTTAYPHILFEGCSGGGGRFDAGMAYYMPQIWASDNTDAVARLTIQYGTSLAYPISLATAHVSVSPNQQTGRETSMSTRSAVAASGVLGYELDLTQLSSADKQIVQKQVVQYKQIRPLIQFGEFYRLKSPITSNQAAWMFVSPQQDEAIVMVFNLTSYAQPSLTKTKLVGLNPKLNYQNIATKAIFGGDELMQLGFYDPVVYQDYTTKVYHFKAVTEN</sequence>
<keyword evidence="5 6" id="KW-0326">Glycosidase</keyword>
<dbReference type="InterPro" id="IPR017853">
    <property type="entry name" value="GH"/>
</dbReference>
<dbReference type="InterPro" id="IPR031704">
    <property type="entry name" value="Glyco_hydro_36_N"/>
</dbReference>
<gene>
    <name evidence="10" type="ORF">PWB86_09285</name>
</gene>
<evidence type="ECO:0000259" key="9">
    <source>
        <dbReference type="Pfam" id="PF16875"/>
    </source>
</evidence>
<comment type="similarity">
    <text evidence="2">Belongs to the glycosyl hydrolase 36 family.</text>
</comment>
<dbReference type="PRINTS" id="PR00743">
    <property type="entry name" value="GLHYDRLASE36"/>
</dbReference>
<dbReference type="PIRSF" id="PIRSF005536">
    <property type="entry name" value="Agal"/>
    <property type="match status" value="1"/>
</dbReference>
<dbReference type="CDD" id="cd14791">
    <property type="entry name" value="GH36"/>
    <property type="match status" value="1"/>
</dbReference>
<organism evidence="10 11">
    <name type="scientific">Pediococcus pentosaceus</name>
    <dbReference type="NCBI Taxonomy" id="1255"/>
    <lineage>
        <taxon>Bacteria</taxon>
        <taxon>Bacillati</taxon>
        <taxon>Bacillota</taxon>
        <taxon>Bacilli</taxon>
        <taxon>Lactobacillales</taxon>
        <taxon>Lactobacillaceae</taxon>
        <taxon>Pediococcus</taxon>
    </lineage>
</organism>
<dbReference type="Pfam" id="PF02065">
    <property type="entry name" value="Melibiase"/>
    <property type="match status" value="1"/>
</dbReference>
<feature type="domain" description="Glycosyl hydrolase family 36 N-terminal" evidence="9">
    <location>
        <begin position="30"/>
        <end position="287"/>
    </location>
</feature>
<reference evidence="10 11" key="1">
    <citation type="submission" date="2023-02" db="EMBL/GenBank/DDBJ databases">
        <title>Comparative genomics and fermentation flavor characterization of five lactic acid bacteria reveal flavor biosynthesis metabolic pathways in fermented muskmelon puree.</title>
        <authorList>
            <person name="Yuan L."/>
            <person name="Li M."/>
            <person name="Xu X."/>
            <person name="Lao F."/>
            <person name="Wu J."/>
        </authorList>
    </citation>
    <scope>NUCLEOTIDE SEQUENCE [LARGE SCALE GENOMIC DNA]</scope>
    <source>
        <strain evidence="10 11">Ca-4</strain>
        <plasmid evidence="10 11">unnamed2</plasmid>
    </source>
</reference>
<dbReference type="InterPro" id="IPR031705">
    <property type="entry name" value="Glyco_hydro_36_C"/>
</dbReference>
<evidence type="ECO:0000256" key="6">
    <source>
        <dbReference type="PIRNR" id="PIRNR005536"/>
    </source>
</evidence>
<dbReference type="InterPro" id="IPR013785">
    <property type="entry name" value="Aldolase_TIM"/>
</dbReference>
<evidence type="ECO:0000259" key="8">
    <source>
        <dbReference type="Pfam" id="PF16874"/>
    </source>
</evidence>
<dbReference type="InterPro" id="IPR038417">
    <property type="entry name" value="Alpga-gal_N_sf"/>
</dbReference>
<dbReference type="FunFam" id="3.20.20.70:FF:000118">
    <property type="entry name" value="Alpha-galactosidase"/>
    <property type="match status" value="1"/>
</dbReference>
<dbReference type="Pfam" id="PF16875">
    <property type="entry name" value="Glyco_hydro_36N"/>
    <property type="match status" value="1"/>
</dbReference>
<dbReference type="RefSeq" id="WP_056979569.1">
    <property type="nucleotide sequence ID" value="NZ_BJZY01000004.1"/>
</dbReference>
<geneLocation type="plasmid" evidence="10 11">
    <name>unnamed2</name>
</geneLocation>
<dbReference type="EMBL" id="CP118741">
    <property type="protein sequence ID" value="WEA58219.1"/>
    <property type="molecule type" value="Genomic_DNA"/>
</dbReference>
<dbReference type="PROSITE" id="PS00512">
    <property type="entry name" value="ALPHA_GALACTOSIDASE"/>
    <property type="match status" value="1"/>
</dbReference>
<evidence type="ECO:0000256" key="4">
    <source>
        <dbReference type="ARBA" id="ARBA00022801"/>
    </source>
</evidence>
<evidence type="ECO:0000313" key="10">
    <source>
        <dbReference type="EMBL" id="WEA58219.1"/>
    </source>
</evidence>
<dbReference type="Gene3D" id="2.70.98.60">
    <property type="entry name" value="alpha-galactosidase from lactobacil brevis"/>
    <property type="match status" value="1"/>
</dbReference>
<proteinExistence type="inferred from homology"/>
<dbReference type="Gene3D" id="3.20.20.70">
    <property type="entry name" value="Aldolase class I"/>
    <property type="match status" value="1"/>
</dbReference>
<dbReference type="Proteomes" id="UP001214131">
    <property type="component" value="Plasmid unnamed2"/>
</dbReference>
<dbReference type="SMR" id="A0ABD7X9W7"/>
<evidence type="ECO:0000256" key="1">
    <source>
        <dbReference type="ARBA" id="ARBA00001255"/>
    </source>
</evidence>
<dbReference type="EC" id="3.2.1.22" evidence="3 6"/>
<dbReference type="AlphaFoldDB" id="A0ABD7X9W7"/>
<evidence type="ECO:0000256" key="7">
    <source>
        <dbReference type="PIRSR" id="PIRSR005536-1"/>
    </source>
</evidence>
<dbReference type="PANTHER" id="PTHR43053">
    <property type="entry name" value="GLYCOSIDASE FAMILY 31"/>
    <property type="match status" value="1"/>
</dbReference>
<evidence type="ECO:0000256" key="5">
    <source>
        <dbReference type="ARBA" id="ARBA00023295"/>
    </source>
</evidence>
<evidence type="ECO:0000313" key="11">
    <source>
        <dbReference type="Proteomes" id="UP001214131"/>
    </source>
</evidence>
<protein>
    <recommendedName>
        <fullName evidence="3 6">Alpha-galactosidase</fullName>
        <ecNumber evidence="3 6">3.2.1.22</ecNumber>
    </recommendedName>
</protein>
<feature type="domain" description="Glycosyl hydrolase family 36 C-terminal" evidence="8">
    <location>
        <begin position="650"/>
        <end position="727"/>
    </location>
</feature>
<comment type="catalytic activity">
    <reaction evidence="1 6">
        <text>Hydrolysis of terminal, non-reducing alpha-D-galactose residues in alpha-D-galactosides, including galactose oligosaccharides, galactomannans and galactolipids.</text>
        <dbReference type="EC" id="3.2.1.22"/>
    </reaction>
</comment>
<accession>A0ABD7X9W7</accession>
<dbReference type="GO" id="GO:0004557">
    <property type="term" value="F:alpha-galactosidase activity"/>
    <property type="evidence" value="ECO:0007669"/>
    <property type="project" value="UniProtKB-UniRule"/>
</dbReference>
<dbReference type="Pfam" id="PF16874">
    <property type="entry name" value="Glyco_hydro_36C"/>
    <property type="match status" value="1"/>
</dbReference>
<dbReference type="Gene3D" id="2.60.40.1180">
    <property type="entry name" value="Golgi alpha-mannosidase II"/>
    <property type="match status" value="1"/>
</dbReference>
<name>A0ABD7X9W7_PEDPE</name>
<dbReference type="InterPro" id="IPR050985">
    <property type="entry name" value="Alpha-glycosidase_related"/>
</dbReference>
<feature type="active site" description="Proton donor" evidence="7">
    <location>
        <position position="550"/>
    </location>
</feature>
<dbReference type="SUPFAM" id="SSF51445">
    <property type="entry name" value="(Trans)glycosidases"/>
    <property type="match status" value="1"/>
</dbReference>
<dbReference type="PANTHER" id="PTHR43053:SF3">
    <property type="entry name" value="ALPHA-GALACTOSIDASE C-RELATED"/>
    <property type="match status" value="1"/>
</dbReference>
<evidence type="ECO:0000256" key="3">
    <source>
        <dbReference type="ARBA" id="ARBA00012755"/>
    </source>
</evidence>
<dbReference type="GO" id="GO:0016052">
    <property type="term" value="P:carbohydrate catabolic process"/>
    <property type="evidence" value="ECO:0007669"/>
    <property type="project" value="UniProtKB-ARBA"/>
</dbReference>
<keyword evidence="4 6" id="KW-0378">Hydrolase</keyword>
<dbReference type="InterPro" id="IPR000111">
    <property type="entry name" value="Glyco_hydro_27/36_CS"/>
</dbReference>